<reference evidence="2 3" key="1">
    <citation type="submission" date="2014-02" db="EMBL/GenBank/DDBJ databases">
        <title>Comparative genomics and transcriptomics to identify genetic mechanisms underlying the emergence of carbapenem resistant Acinetobacter baumannii (CRAb).</title>
        <authorList>
            <person name="Harris A.D."/>
            <person name="Johnson K.J."/>
            <person name="George J."/>
            <person name="Shefchek K."/>
            <person name="Daugherty S.C."/>
            <person name="Parankush S."/>
            <person name="Sadzewicz L."/>
            <person name="Tallon L."/>
            <person name="Sengamalay N."/>
            <person name="Hazen T.H."/>
            <person name="Rasko D.A."/>
        </authorList>
    </citation>
    <scope>NUCLEOTIDE SEQUENCE [LARGE SCALE GENOMIC DNA]</scope>
    <source>
        <strain evidence="2 3">99063</strain>
    </source>
</reference>
<organism evidence="2 3">
    <name type="scientific">Acinetobacter baumannii 99063</name>
    <dbReference type="NCBI Taxonomy" id="1310630"/>
    <lineage>
        <taxon>Bacteria</taxon>
        <taxon>Pseudomonadati</taxon>
        <taxon>Pseudomonadota</taxon>
        <taxon>Gammaproteobacteria</taxon>
        <taxon>Moraxellales</taxon>
        <taxon>Moraxellaceae</taxon>
        <taxon>Acinetobacter</taxon>
        <taxon>Acinetobacter calcoaceticus/baumannii complex</taxon>
    </lineage>
</organism>
<sequence>MSGFYEIEPSLENYWRAIILFGRNVASYKFALAKSLYDLKAEGNTIVTLDQLAEPFSRHICEHLKLVDKQATSSSSKFLDFCRTFNSGEIDQQTLIEKTVQFGFVNVIDAFHNVHQQELPKRFFMDARKTHKGIILTDEVFQLFEAQNSQDLINETEARWRLVETAWDMNLPKHLVQIQHDDRGILVADNKIRRVNVTSAKSALNGYQKSRCFYCFAPITIEQLQEHSADVDHFFPHRLRECDIQKPINGVANLVLACPECNRGQQGKFDRLPSVNLLERLHKRNEYLITSHHPLRETLIAQTGFTEPTRRGFLQDAYNCATLHLGMQHKWRPFAQGSAVF</sequence>
<evidence type="ECO:0000259" key="1">
    <source>
        <dbReference type="Pfam" id="PF13395"/>
    </source>
</evidence>
<proteinExistence type="predicted"/>
<dbReference type="AlphaFoldDB" id="A0A009TAE1"/>
<dbReference type="Pfam" id="PF13395">
    <property type="entry name" value="HNH_4"/>
    <property type="match status" value="1"/>
</dbReference>
<dbReference type="Gene3D" id="1.10.30.50">
    <property type="match status" value="1"/>
</dbReference>
<gene>
    <name evidence="2" type="ORF">J529_1904</name>
</gene>
<keyword evidence="2" id="KW-0540">Nuclease</keyword>
<evidence type="ECO:0000313" key="2">
    <source>
        <dbReference type="EMBL" id="EXC51475.1"/>
    </source>
</evidence>
<dbReference type="GO" id="GO:0004519">
    <property type="term" value="F:endonuclease activity"/>
    <property type="evidence" value="ECO:0007669"/>
    <property type="project" value="UniProtKB-KW"/>
</dbReference>
<keyword evidence="2" id="KW-0378">Hydrolase</keyword>
<accession>A0A009TAE1</accession>
<evidence type="ECO:0000313" key="3">
    <source>
        <dbReference type="Proteomes" id="UP000020735"/>
    </source>
</evidence>
<dbReference type="EMBL" id="JEXJ01000025">
    <property type="protein sequence ID" value="EXC51475.1"/>
    <property type="molecule type" value="Genomic_DNA"/>
</dbReference>
<dbReference type="PATRIC" id="fig|1310630.3.peg.1861"/>
<feature type="domain" description="HNH nuclease" evidence="1">
    <location>
        <begin position="212"/>
        <end position="264"/>
    </location>
</feature>
<comment type="caution">
    <text evidence="2">The sequence shown here is derived from an EMBL/GenBank/DDBJ whole genome shotgun (WGS) entry which is preliminary data.</text>
</comment>
<dbReference type="RefSeq" id="WP_032068286.1">
    <property type="nucleotide sequence ID" value="NZ_JEXJ01000025.1"/>
</dbReference>
<protein>
    <submittedName>
        <fullName evidence="2">HNH endonuclease family protein</fullName>
    </submittedName>
</protein>
<name>A0A009TAE1_ACIBA</name>
<dbReference type="Proteomes" id="UP000020735">
    <property type="component" value="Unassembled WGS sequence"/>
</dbReference>
<dbReference type="InterPro" id="IPR003615">
    <property type="entry name" value="HNH_nuc"/>
</dbReference>
<keyword evidence="2" id="KW-0255">Endonuclease</keyword>